<dbReference type="OrthoDB" id="5445316at2"/>
<dbReference type="AlphaFoldDB" id="M5Q1Z0"/>
<evidence type="ECO:0000313" key="1">
    <source>
        <dbReference type="EMBL" id="EMG36973.1"/>
    </source>
</evidence>
<name>M5Q1Z0_DESAF</name>
<evidence type="ECO:0000313" key="2">
    <source>
        <dbReference type="Proteomes" id="UP000011922"/>
    </source>
</evidence>
<protein>
    <recommendedName>
        <fullName evidence="3">Methyltransferase domain containing protein</fullName>
    </recommendedName>
</protein>
<dbReference type="RefSeq" id="WP_005987175.1">
    <property type="nucleotide sequence ID" value="NZ_AOSV01000023.1"/>
</dbReference>
<organism evidence="1 2">
    <name type="scientific">Desulfocurvibacter africanus PCS</name>
    <dbReference type="NCBI Taxonomy" id="1262666"/>
    <lineage>
        <taxon>Bacteria</taxon>
        <taxon>Pseudomonadati</taxon>
        <taxon>Thermodesulfobacteriota</taxon>
        <taxon>Desulfovibrionia</taxon>
        <taxon>Desulfovibrionales</taxon>
        <taxon>Desulfovibrionaceae</taxon>
        <taxon>Desulfocurvibacter</taxon>
    </lineage>
</organism>
<dbReference type="SUPFAM" id="SSF53335">
    <property type="entry name" value="S-adenosyl-L-methionine-dependent methyltransferases"/>
    <property type="match status" value="1"/>
</dbReference>
<accession>M5Q1Z0</accession>
<gene>
    <name evidence="1" type="ORF">PCS_02252</name>
</gene>
<comment type="caution">
    <text evidence="1">The sequence shown here is derived from an EMBL/GenBank/DDBJ whole genome shotgun (WGS) entry which is preliminary data.</text>
</comment>
<proteinExistence type="predicted"/>
<sequence>MVPPPAPDLHYRSAALDLLRQPLPSRDILRPEIYRRTPLIRDIALLCDPNVDVSDATVLNLVVKYFHAYVHPGSHKHALDLGEITGLFELFARHRDEDAQADAELMARLRDWSFALRMLVDVPKTAHIFHSIASTPLPWDSEYRGLDIGTGSGILLLAEVVQAWRNGCKNIHAVGIEIDEKVGARTGQFFRDLGVGEVVLGNAKEREVYRIMPKTPTFVSNETVAAMHERLGREDFTLINQTLLSVYGSGIMRAGFFPEALIIYAPCRKVSAILSRKNGFQIPRAYRGLSFYPRAVVIDGHIVPLNRLGDQLVQHIPLASRRLLSRRW</sequence>
<reference evidence="1 2" key="1">
    <citation type="journal article" date="2013" name="Genome Announc.">
        <title>Draft Genome Sequence for Desulfovibrio africanus Strain PCS.</title>
        <authorList>
            <person name="Brown S.D."/>
            <person name="Utturkar S.M."/>
            <person name="Arkin A.P."/>
            <person name="Deutschbauer A.M."/>
            <person name="Elias D.A."/>
            <person name="Hazen T.C."/>
            <person name="Chakraborty R."/>
        </authorList>
    </citation>
    <scope>NUCLEOTIDE SEQUENCE [LARGE SCALE GENOMIC DNA]</scope>
    <source>
        <strain evidence="1 2">PCS</strain>
    </source>
</reference>
<dbReference type="Gene3D" id="3.40.50.150">
    <property type="entry name" value="Vaccinia Virus protein VP39"/>
    <property type="match status" value="1"/>
</dbReference>
<dbReference type="PATRIC" id="fig|1262666.3.peg.2287"/>
<dbReference type="InterPro" id="IPR029063">
    <property type="entry name" value="SAM-dependent_MTases_sf"/>
</dbReference>
<evidence type="ECO:0008006" key="3">
    <source>
        <dbReference type="Google" id="ProtNLM"/>
    </source>
</evidence>
<dbReference type="EMBL" id="AOSV01000023">
    <property type="protein sequence ID" value="EMG36973.1"/>
    <property type="molecule type" value="Genomic_DNA"/>
</dbReference>
<dbReference type="Proteomes" id="UP000011922">
    <property type="component" value="Unassembled WGS sequence"/>
</dbReference>